<name>A0AAD8AN67_DIPPU</name>
<organism evidence="2 3">
    <name type="scientific">Diploptera punctata</name>
    <name type="common">Pacific beetle cockroach</name>
    <dbReference type="NCBI Taxonomy" id="6984"/>
    <lineage>
        <taxon>Eukaryota</taxon>
        <taxon>Metazoa</taxon>
        <taxon>Ecdysozoa</taxon>
        <taxon>Arthropoda</taxon>
        <taxon>Hexapoda</taxon>
        <taxon>Insecta</taxon>
        <taxon>Pterygota</taxon>
        <taxon>Neoptera</taxon>
        <taxon>Polyneoptera</taxon>
        <taxon>Dictyoptera</taxon>
        <taxon>Blattodea</taxon>
        <taxon>Blaberoidea</taxon>
        <taxon>Blaberidae</taxon>
        <taxon>Diplopterinae</taxon>
        <taxon>Diploptera</taxon>
    </lineage>
</organism>
<reference evidence="2" key="2">
    <citation type="submission" date="2023-05" db="EMBL/GenBank/DDBJ databases">
        <authorList>
            <person name="Fouks B."/>
        </authorList>
    </citation>
    <scope>NUCLEOTIDE SEQUENCE</scope>
    <source>
        <strain evidence="2">Stay&amp;Tobe</strain>
        <tissue evidence="2">Testes</tissue>
    </source>
</reference>
<feature type="compositionally biased region" description="Basic and acidic residues" evidence="1">
    <location>
        <begin position="10"/>
        <end position="19"/>
    </location>
</feature>
<evidence type="ECO:0000313" key="3">
    <source>
        <dbReference type="Proteomes" id="UP001233999"/>
    </source>
</evidence>
<evidence type="ECO:0000313" key="2">
    <source>
        <dbReference type="EMBL" id="KAJ9601337.1"/>
    </source>
</evidence>
<protein>
    <submittedName>
        <fullName evidence="2">Uncharacterized protein</fullName>
    </submittedName>
</protein>
<evidence type="ECO:0000256" key="1">
    <source>
        <dbReference type="SAM" id="MobiDB-lite"/>
    </source>
</evidence>
<gene>
    <name evidence="2" type="ORF">L9F63_000475</name>
</gene>
<reference evidence="2" key="1">
    <citation type="journal article" date="2023" name="IScience">
        <title>Live-bearing cockroach genome reveals convergent evolutionary mechanisms linked to viviparity in insects and beyond.</title>
        <authorList>
            <person name="Fouks B."/>
            <person name="Harrison M.C."/>
            <person name="Mikhailova A.A."/>
            <person name="Marchal E."/>
            <person name="English S."/>
            <person name="Carruthers M."/>
            <person name="Jennings E.C."/>
            <person name="Chiamaka E.L."/>
            <person name="Frigard R.A."/>
            <person name="Pippel M."/>
            <person name="Attardo G.M."/>
            <person name="Benoit J.B."/>
            <person name="Bornberg-Bauer E."/>
            <person name="Tobe S.S."/>
        </authorList>
    </citation>
    <scope>NUCLEOTIDE SEQUENCE</scope>
    <source>
        <strain evidence="2">Stay&amp;Tobe</strain>
    </source>
</reference>
<proteinExistence type="predicted"/>
<feature type="non-terminal residue" evidence="2">
    <location>
        <position position="1"/>
    </location>
</feature>
<feature type="compositionally biased region" description="Basic and acidic residues" evidence="1">
    <location>
        <begin position="28"/>
        <end position="49"/>
    </location>
</feature>
<dbReference type="AlphaFoldDB" id="A0AAD8AN67"/>
<sequence length="120" mass="13900">TKTRYRQDRKRSDSKDRRSSSSKSKSKSAKESSRSDSKEREKKDMKDDKGEDEAFDPTNLDKYTNTDVTHCKYCKNAKLTKYVKLTYHLKCGGEKIIGKNEEASHMKTFLISITANYKQS</sequence>
<feature type="region of interest" description="Disordered" evidence="1">
    <location>
        <begin position="1"/>
        <end position="62"/>
    </location>
</feature>
<comment type="caution">
    <text evidence="2">The sequence shown here is derived from an EMBL/GenBank/DDBJ whole genome shotgun (WGS) entry which is preliminary data.</text>
</comment>
<accession>A0AAD8AN67</accession>
<feature type="non-terminal residue" evidence="2">
    <location>
        <position position="120"/>
    </location>
</feature>
<dbReference type="Proteomes" id="UP001233999">
    <property type="component" value="Unassembled WGS sequence"/>
</dbReference>
<dbReference type="EMBL" id="JASPKZ010000021">
    <property type="protein sequence ID" value="KAJ9601337.1"/>
    <property type="molecule type" value="Genomic_DNA"/>
</dbReference>
<keyword evidence="3" id="KW-1185">Reference proteome</keyword>